<gene>
    <name evidence="2" type="ORF">BU23DRAFT_569363</name>
</gene>
<evidence type="ECO:0000256" key="1">
    <source>
        <dbReference type="SAM" id="MobiDB-lite"/>
    </source>
</evidence>
<proteinExistence type="predicted"/>
<accession>A0A6A5V520</accession>
<feature type="region of interest" description="Disordered" evidence="1">
    <location>
        <begin position="41"/>
        <end position="76"/>
    </location>
</feature>
<name>A0A6A5V520_9PLEO</name>
<dbReference type="Proteomes" id="UP000800036">
    <property type="component" value="Unassembled WGS sequence"/>
</dbReference>
<keyword evidence="3" id="KW-1185">Reference proteome</keyword>
<sequence>MACCWMANIGIRPTFTPPQSTPRKTVNNNALTSGASAIAAVGDCQNPSDKSLATSDPPTRKSEPEADGSLNRASSTAVKGDDFSNIYATSVGDILYDGSNLKRLFHALGSTYEEMDASNKRMKKAMDAIRCETSELKTAKDRLVDENARLQRPLESEKKQIDKLQQDHRTVSESLVPAETKAKEADLRAVSKFAHDRRQYEDRVEVWKNKTKKARAERDE</sequence>
<feature type="compositionally biased region" description="Polar residues" evidence="1">
    <location>
        <begin position="45"/>
        <end position="57"/>
    </location>
</feature>
<dbReference type="EMBL" id="ML976689">
    <property type="protein sequence ID" value="KAF1972144.1"/>
    <property type="molecule type" value="Genomic_DNA"/>
</dbReference>
<feature type="region of interest" description="Disordered" evidence="1">
    <location>
        <begin position="157"/>
        <end position="177"/>
    </location>
</feature>
<evidence type="ECO:0000313" key="2">
    <source>
        <dbReference type="EMBL" id="KAF1972144.1"/>
    </source>
</evidence>
<feature type="compositionally biased region" description="Basic and acidic residues" evidence="1">
    <location>
        <begin position="157"/>
        <end position="171"/>
    </location>
</feature>
<evidence type="ECO:0000313" key="3">
    <source>
        <dbReference type="Proteomes" id="UP000800036"/>
    </source>
</evidence>
<dbReference type="AlphaFoldDB" id="A0A6A5V520"/>
<protein>
    <submittedName>
        <fullName evidence="2">Uncharacterized protein</fullName>
    </submittedName>
</protein>
<organism evidence="2 3">
    <name type="scientific">Bimuria novae-zelandiae CBS 107.79</name>
    <dbReference type="NCBI Taxonomy" id="1447943"/>
    <lineage>
        <taxon>Eukaryota</taxon>
        <taxon>Fungi</taxon>
        <taxon>Dikarya</taxon>
        <taxon>Ascomycota</taxon>
        <taxon>Pezizomycotina</taxon>
        <taxon>Dothideomycetes</taxon>
        <taxon>Pleosporomycetidae</taxon>
        <taxon>Pleosporales</taxon>
        <taxon>Massarineae</taxon>
        <taxon>Didymosphaeriaceae</taxon>
        <taxon>Bimuria</taxon>
    </lineage>
</organism>
<reference evidence="2" key="1">
    <citation type="journal article" date="2020" name="Stud. Mycol.">
        <title>101 Dothideomycetes genomes: a test case for predicting lifestyles and emergence of pathogens.</title>
        <authorList>
            <person name="Haridas S."/>
            <person name="Albert R."/>
            <person name="Binder M."/>
            <person name="Bloem J."/>
            <person name="Labutti K."/>
            <person name="Salamov A."/>
            <person name="Andreopoulos B."/>
            <person name="Baker S."/>
            <person name="Barry K."/>
            <person name="Bills G."/>
            <person name="Bluhm B."/>
            <person name="Cannon C."/>
            <person name="Castanera R."/>
            <person name="Culley D."/>
            <person name="Daum C."/>
            <person name="Ezra D."/>
            <person name="Gonzalez J."/>
            <person name="Henrissat B."/>
            <person name="Kuo A."/>
            <person name="Liang C."/>
            <person name="Lipzen A."/>
            <person name="Lutzoni F."/>
            <person name="Magnuson J."/>
            <person name="Mondo S."/>
            <person name="Nolan M."/>
            <person name="Ohm R."/>
            <person name="Pangilinan J."/>
            <person name="Park H.-J."/>
            <person name="Ramirez L."/>
            <person name="Alfaro M."/>
            <person name="Sun H."/>
            <person name="Tritt A."/>
            <person name="Yoshinaga Y."/>
            <person name="Zwiers L.-H."/>
            <person name="Turgeon B."/>
            <person name="Goodwin S."/>
            <person name="Spatafora J."/>
            <person name="Crous P."/>
            <person name="Grigoriev I."/>
        </authorList>
    </citation>
    <scope>NUCLEOTIDE SEQUENCE</scope>
    <source>
        <strain evidence="2">CBS 107.79</strain>
    </source>
</reference>